<proteinExistence type="predicted"/>
<accession>A0A1M5NDD4</accession>
<organism evidence="1 2">
    <name type="scientific">Bradyrhizobium erythrophlei</name>
    <dbReference type="NCBI Taxonomy" id="1437360"/>
    <lineage>
        <taxon>Bacteria</taxon>
        <taxon>Pseudomonadati</taxon>
        <taxon>Pseudomonadota</taxon>
        <taxon>Alphaproteobacteria</taxon>
        <taxon>Hyphomicrobiales</taxon>
        <taxon>Nitrobacteraceae</taxon>
        <taxon>Bradyrhizobium</taxon>
    </lineage>
</organism>
<dbReference type="AlphaFoldDB" id="A0A1M5NDD4"/>
<name>A0A1M5NDD4_9BRAD</name>
<dbReference type="EMBL" id="LT670817">
    <property type="protein sequence ID" value="SHG87521.1"/>
    <property type="molecule type" value="Genomic_DNA"/>
</dbReference>
<sequence length="87" mass="9787">MANDTSRATDKTPITTHAMWQVAYDDFVHADIMARAAREDPNASRDVVARWERVRRIRMATANALEFLITNESDIDAVIAGRKKRGG</sequence>
<evidence type="ECO:0000313" key="1">
    <source>
        <dbReference type="EMBL" id="SHG87521.1"/>
    </source>
</evidence>
<reference evidence="1 2" key="1">
    <citation type="submission" date="2016-11" db="EMBL/GenBank/DDBJ databases">
        <authorList>
            <person name="Jaros S."/>
            <person name="Januszkiewicz K."/>
            <person name="Wedrychowicz H."/>
        </authorList>
    </citation>
    <scope>NUCLEOTIDE SEQUENCE [LARGE SCALE GENOMIC DNA]</scope>
    <source>
        <strain evidence="1 2">GAS138</strain>
    </source>
</reference>
<evidence type="ECO:0000313" key="2">
    <source>
        <dbReference type="Proteomes" id="UP000189796"/>
    </source>
</evidence>
<dbReference type="Proteomes" id="UP000189796">
    <property type="component" value="Chromosome I"/>
</dbReference>
<dbReference type="RefSeq" id="WP_079601873.1">
    <property type="nucleotide sequence ID" value="NZ_LT670817.1"/>
</dbReference>
<gene>
    <name evidence="1" type="ORF">SAMN05443248_2947</name>
</gene>
<protein>
    <submittedName>
        <fullName evidence="1">Uncharacterized protein</fullName>
    </submittedName>
</protein>